<dbReference type="Pfam" id="PF12796">
    <property type="entry name" value="Ank_2"/>
    <property type="match status" value="3"/>
</dbReference>
<dbReference type="AlphaFoldDB" id="A0A3R7M6X7"/>
<feature type="repeat" description="ANK" evidence="3">
    <location>
        <begin position="37"/>
        <end position="69"/>
    </location>
</feature>
<dbReference type="PRINTS" id="PR01415">
    <property type="entry name" value="ANKYRIN"/>
</dbReference>
<dbReference type="PANTHER" id="PTHR24171:SF9">
    <property type="entry name" value="ANKYRIN REPEAT DOMAIN-CONTAINING PROTEIN 39"/>
    <property type="match status" value="1"/>
</dbReference>
<dbReference type="PROSITE" id="PS50088">
    <property type="entry name" value="ANK_REPEAT"/>
    <property type="match status" value="5"/>
</dbReference>
<proteinExistence type="predicted"/>
<feature type="repeat" description="ANK" evidence="3">
    <location>
        <begin position="284"/>
        <end position="316"/>
    </location>
</feature>
<evidence type="ECO:0000256" key="3">
    <source>
        <dbReference type="PROSITE-ProRule" id="PRU00023"/>
    </source>
</evidence>
<keyword evidence="2 3" id="KW-0040">ANK repeat</keyword>
<organism evidence="5 6">
    <name type="scientific">Penaeus vannamei</name>
    <name type="common">Whiteleg shrimp</name>
    <name type="synonym">Litopenaeus vannamei</name>
    <dbReference type="NCBI Taxonomy" id="6689"/>
    <lineage>
        <taxon>Eukaryota</taxon>
        <taxon>Metazoa</taxon>
        <taxon>Ecdysozoa</taxon>
        <taxon>Arthropoda</taxon>
        <taxon>Crustacea</taxon>
        <taxon>Multicrustacea</taxon>
        <taxon>Malacostraca</taxon>
        <taxon>Eumalacostraca</taxon>
        <taxon>Eucarida</taxon>
        <taxon>Decapoda</taxon>
        <taxon>Dendrobranchiata</taxon>
        <taxon>Penaeoidea</taxon>
        <taxon>Penaeidae</taxon>
        <taxon>Penaeus</taxon>
    </lineage>
</organism>
<comment type="caution">
    <text evidence="5">The sequence shown here is derived from an EMBL/GenBank/DDBJ whole genome shotgun (WGS) entry which is preliminary data.</text>
</comment>
<feature type="non-terminal residue" evidence="5">
    <location>
        <position position="652"/>
    </location>
</feature>
<dbReference type="SUPFAM" id="SSF48403">
    <property type="entry name" value="Ankyrin repeat"/>
    <property type="match status" value="1"/>
</dbReference>
<feature type="repeat" description="ANK" evidence="3">
    <location>
        <begin position="251"/>
        <end position="283"/>
    </location>
</feature>
<keyword evidence="6" id="KW-1185">Reference proteome</keyword>
<feature type="region of interest" description="Disordered" evidence="4">
    <location>
        <begin position="618"/>
        <end position="652"/>
    </location>
</feature>
<evidence type="ECO:0000313" key="5">
    <source>
        <dbReference type="EMBL" id="ROT68782.1"/>
    </source>
</evidence>
<sequence length="652" mass="70735">MEAVLARRLWSAVRQDDAEAARKCIDSGADVAIKDESGDTPLHYASKHGSLPMVKVLLDAGANPDATNDSQQTPLQYASERGKVKITKLLFESKGRTPVQTASTYKQRPKTVSKNVITNNQTIKSTQVPGAANYISKAWSVCISKIVEVLKLIPWFGTTKDLSTHLHLSAARGSPEGVDLPFEKIVDPDAENLACDTPLYLSLGREIVSLLATVANISKSSATYEVFLDYARNEESSPALEALDVSLLSQKGNTRLHIVCLVGHTEAVDILLENHANPNSSTESGHTPLHYASLGGYTKIVQRLIDVGADANAVDRHGCTALHYAGSVGHISAVEELVRCGADLQNLSDAGKSVLHYASFYGRLEVVQRLVIEHPDLITFRDKLELSAEDTADIRGQVHSAWWLRKQAKRDATYKGFHGCRMDVCKRDMLFSGSLSFQCASKKQEKDAGVLASSVDFGLCEIHFQDRQGWTLLHAAAEQNNLPIIRILLERGALPTALTFNGKTPSDFAREKGHLQAYNMISNYICETKGSPEELFVALLSLITETAYYNAYAATTPHDLESTDASPKGQNPSLSAVRKASSLLTSGAPLEPPGSHTCYPLHLAITANCTPLLPSFWPPGRRSRPPGTALARCSSRGSRPTSPPGSLCWSPG</sequence>
<feature type="region of interest" description="Disordered" evidence="4">
    <location>
        <begin position="559"/>
        <end position="578"/>
    </location>
</feature>
<accession>A0A3R7M6X7</accession>
<dbReference type="InterPro" id="IPR002110">
    <property type="entry name" value="Ankyrin_rpt"/>
</dbReference>
<dbReference type="OrthoDB" id="8197096at2759"/>
<dbReference type="Gene3D" id="1.25.40.20">
    <property type="entry name" value="Ankyrin repeat-containing domain"/>
    <property type="match status" value="4"/>
</dbReference>
<feature type="repeat" description="ANK" evidence="3">
    <location>
        <begin position="317"/>
        <end position="349"/>
    </location>
</feature>
<dbReference type="PROSITE" id="PS50297">
    <property type="entry name" value="ANK_REP_REGION"/>
    <property type="match status" value="5"/>
</dbReference>
<feature type="compositionally biased region" description="Polar residues" evidence="4">
    <location>
        <begin position="563"/>
        <end position="574"/>
    </location>
</feature>
<dbReference type="SMART" id="SM00248">
    <property type="entry name" value="ANK"/>
    <property type="match status" value="9"/>
</dbReference>
<dbReference type="InterPro" id="IPR036770">
    <property type="entry name" value="Ankyrin_rpt-contain_sf"/>
</dbReference>
<evidence type="ECO:0000313" key="6">
    <source>
        <dbReference type="Proteomes" id="UP000283509"/>
    </source>
</evidence>
<dbReference type="EMBL" id="QCYY01002635">
    <property type="protein sequence ID" value="ROT68782.1"/>
    <property type="molecule type" value="Genomic_DNA"/>
</dbReference>
<feature type="compositionally biased region" description="Low complexity" evidence="4">
    <location>
        <begin position="634"/>
        <end position="646"/>
    </location>
</feature>
<dbReference type="Pfam" id="PF00023">
    <property type="entry name" value="Ank"/>
    <property type="match status" value="1"/>
</dbReference>
<dbReference type="PANTHER" id="PTHR24171">
    <property type="entry name" value="ANKYRIN REPEAT DOMAIN-CONTAINING PROTEIN 39-RELATED"/>
    <property type="match status" value="1"/>
</dbReference>
<reference evidence="5 6" key="1">
    <citation type="submission" date="2018-04" db="EMBL/GenBank/DDBJ databases">
        <authorList>
            <person name="Zhang X."/>
            <person name="Yuan J."/>
            <person name="Li F."/>
            <person name="Xiang J."/>
        </authorList>
    </citation>
    <scope>NUCLEOTIDE SEQUENCE [LARGE SCALE GENOMIC DNA]</scope>
    <source>
        <tissue evidence="5">Muscle</tissue>
    </source>
</reference>
<feature type="repeat" description="ANK" evidence="3">
    <location>
        <begin position="468"/>
        <end position="493"/>
    </location>
</feature>
<reference evidence="5 6" key="2">
    <citation type="submission" date="2019-01" db="EMBL/GenBank/DDBJ databases">
        <title>The decoding of complex shrimp genome reveals the adaptation for benthos swimmer, frequently molting mechanism and breeding impact on genome.</title>
        <authorList>
            <person name="Sun Y."/>
            <person name="Gao Y."/>
            <person name="Yu Y."/>
        </authorList>
    </citation>
    <scope>NUCLEOTIDE SEQUENCE [LARGE SCALE GENOMIC DNA]</scope>
    <source>
        <tissue evidence="5">Muscle</tissue>
    </source>
</reference>
<dbReference type="Proteomes" id="UP000283509">
    <property type="component" value="Unassembled WGS sequence"/>
</dbReference>
<name>A0A3R7M6X7_PENVA</name>
<keyword evidence="1" id="KW-0677">Repeat</keyword>
<evidence type="ECO:0000256" key="2">
    <source>
        <dbReference type="ARBA" id="ARBA00023043"/>
    </source>
</evidence>
<evidence type="ECO:0000256" key="4">
    <source>
        <dbReference type="SAM" id="MobiDB-lite"/>
    </source>
</evidence>
<protein>
    <submittedName>
        <fullName evidence="5">Uncharacterized protein</fullName>
    </submittedName>
</protein>
<evidence type="ECO:0000256" key="1">
    <source>
        <dbReference type="ARBA" id="ARBA00022737"/>
    </source>
</evidence>
<gene>
    <name evidence="5" type="ORF">C7M84_013074</name>
</gene>
<dbReference type="STRING" id="6689.A0A3R7M6X7"/>